<dbReference type="Gene3D" id="3.40.630.30">
    <property type="match status" value="1"/>
</dbReference>
<dbReference type="AlphaFoldDB" id="A0A5N6GZG5"/>
<organism evidence="1">
    <name type="scientific">Aspergillus flavus</name>
    <dbReference type="NCBI Taxonomy" id="5059"/>
    <lineage>
        <taxon>Eukaryota</taxon>
        <taxon>Fungi</taxon>
        <taxon>Dikarya</taxon>
        <taxon>Ascomycota</taxon>
        <taxon>Pezizomycotina</taxon>
        <taxon>Eurotiomycetes</taxon>
        <taxon>Eurotiomycetidae</taxon>
        <taxon>Eurotiales</taxon>
        <taxon>Aspergillaceae</taxon>
        <taxon>Aspergillus</taxon>
        <taxon>Aspergillus subgen. Circumdati</taxon>
    </lineage>
</organism>
<dbReference type="InterPro" id="IPR016181">
    <property type="entry name" value="Acyl_CoA_acyltransferase"/>
</dbReference>
<protein>
    <recommendedName>
        <fullName evidence="2">N-acetyltransferase domain-containing protein</fullName>
    </recommendedName>
</protein>
<dbReference type="Proteomes" id="UP000325434">
    <property type="component" value="Unassembled WGS sequence"/>
</dbReference>
<reference evidence="1" key="1">
    <citation type="submission" date="2019-04" db="EMBL/GenBank/DDBJ databases">
        <title>Friends and foes A comparative genomics study of 23 Aspergillus species from section Flavi.</title>
        <authorList>
            <consortium name="DOE Joint Genome Institute"/>
            <person name="Kjaerbolling I."/>
            <person name="Vesth T."/>
            <person name="Frisvad J.C."/>
            <person name="Nybo J.L."/>
            <person name="Theobald S."/>
            <person name="Kildgaard S."/>
            <person name="Isbrandt T."/>
            <person name="Kuo A."/>
            <person name="Sato A."/>
            <person name="Lyhne E.K."/>
            <person name="Kogle M.E."/>
            <person name="Wiebenga A."/>
            <person name="Kun R.S."/>
            <person name="Lubbers R.J."/>
            <person name="Makela M.R."/>
            <person name="Barry K."/>
            <person name="Chovatia M."/>
            <person name="Clum A."/>
            <person name="Daum C."/>
            <person name="Haridas S."/>
            <person name="He G."/>
            <person name="LaButti K."/>
            <person name="Lipzen A."/>
            <person name="Mondo S."/>
            <person name="Riley R."/>
            <person name="Salamov A."/>
            <person name="Simmons B.A."/>
            <person name="Magnuson J.K."/>
            <person name="Henrissat B."/>
            <person name="Mortensen U.H."/>
            <person name="Larsen T.O."/>
            <person name="Devries R.P."/>
            <person name="Grigoriev I.V."/>
            <person name="Machida M."/>
            <person name="Baker S.E."/>
            <person name="Andersen M.R."/>
        </authorList>
    </citation>
    <scope>NUCLEOTIDE SEQUENCE [LARGE SCALE GENOMIC DNA]</scope>
    <source>
        <strain evidence="1">CBS 121.62</strain>
    </source>
</reference>
<gene>
    <name evidence="1" type="ORF">BDV35DRAFT_379642</name>
</gene>
<dbReference type="VEuPathDB" id="FungiDB:F9C07_4752"/>
<dbReference type="EMBL" id="ML734587">
    <property type="protein sequence ID" value="KAB8247671.1"/>
    <property type="molecule type" value="Genomic_DNA"/>
</dbReference>
<dbReference type="VEuPathDB" id="FungiDB:AFLA_006945"/>
<name>A0A5N6GZG5_ASPFL</name>
<evidence type="ECO:0008006" key="2">
    <source>
        <dbReference type="Google" id="ProtNLM"/>
    </source>
</evidence>
<accession>A0A5N6GZG5</accession>
<dbReference type="CDD" id="cd04301">
    <property type="entry name" value="NAT_SF"/>
    <property type="match status" value="1"/>
</dbReference>
<dbReference type="SUPFAM" id="SSF55729">
    <property type="entry name" value="Acyl-CoA N-acyltransferases (Nat)"/>
    <property type="match status" value="1"/>
</dbReference>
<sequence>MTLRYPSLFIYLYRQLSTPEEPCTLVPINLHNSAEFAELKQQRRKCGWDYEDVNLIAWRDKQDANLKSFFWITVPSQSTDADAPRIRAGHISLDSYADPPDPELATADRSNLTIQTFFIDPAHRGGLGRKAMDIVEAMASEEPYGSPECKYLTLNALSKRYFYEESHFWDKLDRVRPAVCTAEWYERRGYVYWKSEPRYHEPLLEGDDAIIWADFLRKPLRR</sequence>
<proteinExistence type="predicted"/>
<evidence type="ECO:0000313" key="1">
    <source>
        <dbReference type="EMBL" id="KAB8247671.1"/>
    </source>
</evidence>